<dbReference type="EMBL" id="JASXSX010000001">
    <property type="protein sequence ID" value="MDT3767471.1"/>
    <property type="molecule type" value="Genomic_DNA"/>
</dbReference>
<dbReference type="RefSeq" id="WP_313273063.1">
    <property type="nucleotide sequence ID" value="NZ_JASXSX010000001.1"/>
</dbReference>
<feature type="transmembrane region" description="Helical" evidence="2">
    <location>
        <begin position="158"/>
        <end position="178"/>
    </location>
</feature>
<accession>A0ABU3IAR3</accession>
<evidence type="ECO:0000256" key="2">
    <source>
        <dbReference type="SAM" id="Phobius"/>
    </source>
</evidence>
<protein>
    <recommendedName>
        <fullName evidence="5">DUF2207 domain-containing protein</fullName>
    </recommendedName>
</protein>
<feature type="transmembrane region" description="Helical" evidence="2">
    <location>
        <begin position="129"/>
        <end position="146"/>
    </location>
</feature>
<keyword evidence="2" id="KW-0472">Membrane</keyword>
<keyword evidence="2" id="KW-1133">Transmembrane helix</keyword>
<keyword evidence="1" id="KW-0175">Coiled coil</keyword>
<gene>
    <name evidence="3" type="ORF">QS713_05265</name>
</gene>
<keyword evidence="2" id="KW-0812">Transmembrane</keyword>
<reference evidence="3 4" key="1">
    <citation type="submission" date="2023-06" db="EMBL/GenBank/DDBJ databases">
        <title>Draft genome sequence of Gleimia hominis type strain CCUG 57540T.</title>
        <authorList>
            <person name="Salva-Serra F."/>
            <person name="Cardew S."/>
            <person name="Jensie Markopoulos S."/>
            <person name="Ohlen M."/>
            <person name="Inganas E."/>
            <person name="Svensson-Stadler L."/>
            <person name="Moore E.R.B."/>
        </authorList>
    </citation>
    <scope>NUCLEOTIDE SEQUENCE [LARGE SCALE GENOMIC DNA]</scope>
    <source>
        <strain evidence="3 4">CCUG 57540</strain>
    </source>
</reference>
<evidence type="ECO:0000256" key="1">
    <source>
        <dbReference type="SAM" id="Coils"/>
    </source>
</evidence>
<evidence type="ECO:0000313" key="4">
    <source>
        <dbReference type="Proteomes" id="UP001247542"/>
    </source>
</evidence>
<dbReference type="Proteomes" id="UP001247542">
    <property type="component" value="Unassembled WGS sequence"/>
</dbReference>
<proteinExistence type="predicted"/>
<evidence type="ECO:0000313" key="3">
    <source>
        <dbReference type="EMBL" id="MDT3767471.1"/>
    </source>
</evidence>
<organism evidence="3 4">
    <name type="scientific">Gleimia hominis</name>
    <dbReference type="NCBI Taxonomy" id="595468"/>
    <lineage>
        <taxon>Bacteria</taxon>
        <taxon>Bacillati</taxon>
        <taxon>Actinomycetota</taxon>
        <taxon>Actinomycetes</taxon>
        <taxon>Actinomycetales</taxon>
        <taxon>Actinomycetaceae</taxon>
        <taxon>Gleimia</taxon>
    </lineage>
</organism>
<comment type="caution">
    <text evidence="3">The sequence shown here is derived from an EMBL/GenBank/DDBJ whole genome shotgun (WGS) entry which is preliminary data.</text>
</comment>
<name>A0ABU3IAR3_9ACTO</name>
<feature type="coiled-coil region" evidence="1">
    <location>
        <begin position="99"/>
        <end position="126"/>
    </location>
</feature>
<keyword evidence="4" id="KW-1185">Reference proteome</keyword>
<evidence type="ECO:0008006" key="5">
    <source>
        <dbReference type="Google" id="ProtNLM"/>
    </source>
</evidence>
<sequence length="282" mass="32310">MEAVSIPAVRSALKVVYTPGITIDSPIGLRNDPLTATILQRGREWSKELWEARYQRTPSEMREYAQWLEDADGVAFTEWSKRAFALAGAYEVIASAWEREVLTEEEDRARAQLQAMADRAQRIQTNQHWLWIFACLLVFCGFFFVGPATSAALVGMRIVLYGAAGLLLVGYGFARWYVGRLDRKAQKQGVTLAQIRHQQVNKPQLWMGEGLSHQRILNFANWALMSTPPKGSFIPLDPPVPQEYEGPEAEKLDEWHTQVLDLAHRWYREWQTKYDQKGEGIR</sequence>